<dbReference type="PRINTS" id="PR00419">
    <property type="entry name" value="ADXRDTASE"/>
</dbReference>
<dbReference type="STRING" id="1914305.BLW93_01840"/>
<dbReference type="InterPro" id="IPR036188">
    <property type="entry name" value="FAD/NAD-bd_sf"/>
</dbReference>
<accession>A0A1R1MMP2</accession>
<dbReference type="PANTHER" id="PTHR42842">
    <property type="entry name" value="FAD/NAD(P)-BINDING OXIDOREDUCTASE"/>
    <property type="match status" value="1"/>
</dbReference>
<reference evidence="2 3" key="1">
    <citation type="submission" date="2016-10" db="EMBL/GenBank/DDBJ databases">
        <title>Genome sequence of a sulfur-reducing bacterium Desulfurobacterium indicum K6013.</title>
        <authorList>
            <person name="Cao J."/>
            <person name="Shao Z."/>
            <person name="Alain K."/>
            <person name="Jebbar M."/>
        </authorList>
    </citation>
    <scope>NUCLEOTIDE SEQUENCE [LARGE SCALE GENOMIC DNA]</scope>
    <source>
        <strain evidence="2 3">K6013</strain>
    </source>
</reference>
<evidence type="ECO:0000313" key="3">
    <source>
        <dbReference type="Proteomes" id="UP000187408"/>
    </source>
</evidence>
<dbReference type="PANTHER" id="PTHR42842:SF3">
    <property type="entry name" value="FAD_NAD(P)-BINDING OXIDOREDUCTASE FAMILY PROTEIN"/>
    <property type="match status" value="1"/>
</dbReference>
<dbReference type="OrthoDB" id="9772594at2"/>
<dbReference type="Gene3D" id="3.50.50.60">
    <property type="entry name" value="FAD/NAD(P)-binding domain"/>
    <property type="match status" value="2"/>
</dbReference>
<dbReference type="PIRSF" id="PIRSF038984">
    <property type="entry name" value="FAD_binding_protein"/>
    <property type="match status" value="1"/>
</dbReference>
<dbReference type="Proteomes" id="UP000187408">
    <property type="component" value="Unassembled WGS sequence"/>
</dbReference>
<name>A0A1R1MMP2_9BACT</name>
<dbReference type="RefSeq" id="WP_076712414.1">
    <property type="nucleotide sequence ID" value="NZ_MOEN01000004.1"/>
</dbReference>
<dbReference type="InterPro" id="IPR049516">
    <property type="entry name" value="FAD-depend_C"/>
</dbReference>
<dbReference type="Pfam" id="PF13450">
    <property type="entry name" value="NAD_binding_8"/>
    <property type="match status" value="1"/>
</dbReference>
<comment type="caution">
    <text evidence="2">The sequence shown here is derived from an EMBL/GenBank/DDBJ whole genome shotgun (WGS) entry which is preliminary data.</text>
</comment>
<dbReference type="EMBL" id="MOEN01000004">
    <property type="protein sequence ID" value="OMH41085.1"/>
    <property type="molecule type" value="Genomic_DNA"/>
</dbReference>
<dbReference type="InterPro" id="IPR028348">
    <property type="entry name" value="FAD-binding_protein"/>
</dbReference>
<gene>
    <name evidence="2" type="ORF">BLW93_01840</name>
</gene>
<dbReference type="GO" id="GO:0003677">
    <property type="term" value="F:DNA binding"/>
    <property type="evidence" value="ECO:0007669"/>
    <property type="project" value="UniProtKB-KW"/>
</dbReference>
<sequence length="518" mass="57789">MLIEGEVRVKIDEKLEDKLREKEYPLQFAILKKSIDARKKPEFVYRLLFDVDDETAKKLIASGCRVHKPVPDIEIPSVSKSLKVAVVGSGPAGLFAAYTLSAGGVDVVVFERGKRVEEREEDVQRFWIERILDENSNVQFGEGGAGTFSDGKLTTRVKDKKKHFVYSLLVEHGAPKEVLYVSRPHIGTDRLKKVIPSIRQFLENNGIEFRFSSLVVDMKTSGNRVTSLVVKDLLENEIYEESFDVVVFAVGNSARDTFAMFKNTGVKMAAKPFAVGVRIIHPQRLINRMQYGKYYENPALPPAEYSLTARAGNRGVFSFCMCPGGVVICSSSERETVVTNGMSNFAREGVMANSAIVVQVFPEDFGNDPFKAIDFQRKLEKTAFVAGGGNYAMPAQNLMDFLKKKETPFKKLPKHGFIPEIASARVDCILPGFIYKSLRKAFGYWEKRLKRFVSEEATVIGVETRTSSPLRILRDEHFKSLTFENLYPAGEGAGYAGGITSSAIDGMNVALSILEEYC</sequence>
<proteinExistence type="predicted"/>
<keyword evidence="3" id="KW-1185">Reference proteome</keyword>
<evidence type="ECO:0000259" key="1">
    <source>
        <dbReference type="Pfam" id="PF21688"/>
    </source>
</evidence>
<dbReference type="Pfam" id="PF21688">
    <property type="entry name" value="FAD-depend_C"/>
    <property type="match status" value="1"/>
</dbReference>
<dbReference type="AlphaFoldDB" id="A0A1R1MMP2"/>
<keyword evidence="2" id="KW-0238">DNA-binding</keyword>
<protein>
    <submittedName>
        <fullName evidence="2">DNA-binding protein</fullName>
    </submittedName>
</protein>
<organism evidence="2 3">
    <name type="scientific">Desulfurobacterium indicum</name>
    <dbReference type="NCBI Taxonomy" id="1914305"/>
    <lineage>
        <taxon>Bacteria</taxon>
        <taxon>Pseudomonadati</taxon>
        <taxon>Aquificota</taxon>
        <taxon>Aquificia</taxon>
        <taxon>Desulfurobacteriales</taxon>
        <taxon>Desulfurobacteriaceae</taxon>
        <taxon>Desulfurobacterium</taxon>
    </lineage>
</organism>
<dbReference type="SUPFAM" id="SSF51905">
    <property type="entry name" value="FAD/NAD(P)-binding domain"/>
    <property type="match status" value="1"/>
</dbReference>
<evidence type="ECO:0000313" key="2">
    <source>
        <dbReference type="EMBL" id="OMH41085.1"/>
    </source>
</evidence>
<dbReference type="Gene3D" id="3.30.70.2700">
    <property type="match status" value="1"/>
</dbReference>
<feature type="domain" description="FAD-dependent protein C-terminal" evidence="1">
    <location>
        <begin position="272"/>
        <end position="466"/>
    </location>
</feature>